<keyword evidence="2" id="KW-1185">Reference proteome</keyword>
<dbReference type="InterPro" id="IPR011990">
    <property type="entry name" value="TPR-like_helical_dom_sf"/>
</dbReference>
<dbReference type="InterPro" id="IPR010323">
    <property type="entry name" value="DUF924"/>
</dbReference>
<comment type="caution">
    <text evidence="1">The sequence shown here is derived from an EMBL/GenBank/DDBJ whole genome shotgun (WGS) entry which is preliminary data.</text>
</comment>
<evidence type="ECO:0000313" key="2">
    <source>
        <dbReference type="Proteomes" id="UP000518752"/>
    </source>
</evidence>
<sequence length="348" mass="40315">MLIQSQTPKGGYQITVWLDSRQSLPSGHGTTNMMLLKLPMHRKSCPTCVMNHLPDLSKLLVPSLFTEILDIQFPWEGNVDIAFASRYYFQGTPDNSRRVFDTLHHQALKPISSFGPSIPDFIQYLPSAHSPRYLEYTLALVLLLDQGPRTLYRGLDVRWTYDFFDVSSRKLVKQLIASNSFPDAIKSWTSLGYSFEDAMVRKFWIYGPLIHSEDVEDHKFMEGKIEEMRRDVEKYAGVQDPSRQTQNRDANDTTLFAKLIRAGPPSTFTEFFFWLFRVFDAHYPIIKEYGRYPYRNDAQGRGTTEREKVYLALTKNFGRPALSLKDAEKLKNDKDKGIWEELSNKGPW</sequence>
<dbReference type="OrthoDB" id="414698at2759"/>
<protein>
    <submittedName>
        <fullName evidence="1">Uncharacterized protein</fullName>
    </submittedName>
</protein>
<proteinExistence type="predicted"/>
<accession>A0A8H5LIR7</accession>
<dbReference type="AlphaFoldDB" id="A0A8H5LIR7"/>
<dbReference type="SUPFAM" id="SSF48452">
    <property type="entry name" value="TPR-like"/>
    <property type="match status" value="1"/>
</dbReference>
<dbReference type="Proteomes" id="UP000518752">
    <property type="component" value="Unassembled WGS sequence"/>
</dbReference>
<dbReference type="Pfam" id="PF06041">
    <property type="entry name" value="DUF924"/>
    <property type="match status" value="1"/>
</dbReference>
<dbReference type="Gene3D" id="1.25.40.10">
    <property type="entry name" value="Tetratricopeptide repeat domain"/>
    <property type="match status" value="1"/>
</dbReference>
<reference evidence="1 2" key="1">
    <citation type="journal article" date="2020" name="ISME J.">
        <title>Uncovering the hidden diversity of litter-decomposition mechanisms in mushroom-forming fungi.</title>
        <authorList>
            <person name="Floudas D."/>
            <person name="Bentzer J."/>
            <person name="Ahren D."/>
            <person name="Johansson T."/>
            <person name="Persson P."/>
            <person name="Tunlid A."/>
        </authorList>
    </citation>
    <scope>NUCLEOTIDE SEQUENCE [LARGE SCALE GENOMIC DNA]</scope>
    <source>
        <strain evidence="1 2">CBS 406.79</strain>
    </source>
</reference>
<evidence type="ECO:0000313" key="1">
    <source>
        <dbReference type="EMBL" id="KAF5358568.1"/>
    </source>
</evidence>
<name>A0A8H5LIR7_9AGAR</name>
<organism evidence="1 2">
    <name type="scientific">Collybiopsis confluens</name>
    <dbReference type="NCBI Taxonomy" id="2823264"/>
    <lineage>
        <taxon>Eukaryota</taxon>
        <taxon>Fungi</taxon>
        <taxon>Dikarya</taxon>
        <taxon>Basidiomycota</taxon>
        <taxon>Agaricomycotina</taxon>
        <taxon>Agaricomycetes</taxon>
        <taxon>Agaricomycetidae</taxon>
        <taxon>Agaricales</taxon>
        <taxon>Marasmiineae</taxon>
        <taxon>Omphalotaceae</taxon>
        <taxon>Collybiopsis</taxon>
    </lineage>
</organism>
<dbReference type="EMBL" id="JAACJN010000233">
    <property type="protein sequence ID" value="KAF5358568.1"/>
    <property type="molecule type" value="Genomic_DNA"/>
</dbReference>
<gene>
    <name evidence="1" type="ORF">D9757_012955</name>
</gene>